<evidence type="ECO:0000256" key="2">
    <source>
        <dbReference type="ARBA" id="ARBA00022679"/>
    </source>
</evidence>
<dbReference type="AlphaFoldDB" id="A0A511DI66"/>
<dbReference type="Gene3D" id="3.40.50.2000">
    <property type="entry name" value="Glycogen Phosphorylase B"/>
    <property type="match status" value="2"/>
</dbReference>
<dbReference type="Proteomes" id="UP000321685">
    <property type="component" value="Unassembled WGS sequence"/>
</dbReference>
<evidence type="ECO:0000259" key="3">
    <source>
        <dbReference type="Pfam" id="PF13439"/>
    </source>
</evidence>
<dbReference type="RefSeq" id="WP_147109495.1">
    <property type="nucleotide sequence ID" value="NZ_BJVJ01000035.1"/>
</dbReference>
<dbReference type="OrthoDB" id="9771846at2"/>
<reference evidence="4 5" key="1">
    <citation type="submission" date="2019-07" db="EMBL/GenBank/DDBJ databases">
        <title>Whole genome shotgun sequence of Pseudonocardia sulfidoxydans NBRC 16205.</title>
        <authorList>
            <person name="Hosoyama A."/>
            <person name="Uohara A."/>
            <person name="Ohji S."/>
            <person name="Ichikawa N."/>
        </authorList>
    </citation>
    <scope>NUCLEOTIDE SEQUENCE [LARGE SCALE GENOMIC DNA]</scope>
    <source>
        <strain evidence="4 5">NBRC 16205</strain>
    </source>
</reference>
<protein>
    <recommendedName>
        <fullName evidence="3">Glycosyltransferase subfamily 4-like N-terminal domain-containing protein</fullName>
    </recommendedName>
</protein>
<dbReference type="EMBL" id="BJVJ01000035">
    <property type="protein sequence ID" value="GEL24502.1"/>
    <property type="molecule type" value="Genomic_DNA"/>
</dbReference>
<name>A0A511DI66_9PSEU</name>
<dbReference type="InterPro" id="IPR028098">
    <property type="entry name" value="Glyco_trans_4-like_N"/>
</dbReference>
<keyword evidence="2" id="KW-0808">Transferase</keyword>
<evidence type="ECO:0000256" key="1">
    <source>
        <dbReference type="ARBA" id="ARBA00022676"/>
    </source>
</evidence>
<keyword evidence="5" id="KW-1185">Reference proteome</keyword>
<accession>A0A511DI66</accession>
<sequence length="398" mass="43011">MNRRRVAFVEFPPAGGLYQFSAQLAAAMAERGHEVHLYTGPRPELVPQHPDLRVRPVLPTWHPADPKKIHPLLHKVRRVLRAGQLVVAWVVLLAFLARDRPGTVIWSNWRYTVDAVGVLAVRRLLRRSRLGLISHEPVLHNQQNTTVDRTGRVLDPTLAKAWTSMDVVFVLGEEPRARVLERWKVTCPVVVIPHGDENALRGDAPVPDVADTGPNVLFFGTWSAYKGIDVLLDAVPAIRAAVPDAKVVVAGAVYGVDLPALQARADALGVETHPGYIPAEQVPVLFGAARVVVTPYKRATQSGVVHLAYTFERPVVATSVGELPSVVHDGETGLLVPPDDAPALAAAVVELLTDAERAHKMGLVGARWLADVASWAAVAEKMDAGLLEADAARAGAGR</sequence>
<proteinExistence type="predicted"/>
<dbReference type="Pfam" id="PF13692">
    <property type="entry name" value="Glyco_trans_1_4"/>
    <property type="match status" value="1"/>
</dbReference>
<gene>
    <name evidence="4" type="ORF">PSU4_34560</name>
</gene>
<feature type="domain" description="Glycosyltransferase subfamily 4-like N-terminal" evidence="3">
    <location>
        <begin position="15"/>
        <end position="195"/>
    </location>
</feature>
<dbReference type="Pfam" id="PF13439">
    <property type="entry name" value="Glyco_transf_4"/>
    <property type="match status" value="1"/>
</dbReference>
<keyword evidence="1" id="KW-0328">Glycosyltransferase</keyword>
<evidence type="ECO:0000313" key="5">
    <source>
        <dbReference type="Proteomes" id="UP000321685"/>
    </source>
</evidence>
<dbReference type="PANTHER" id="PTHR12526">
    <property type="entry name" value="GLYCOSYLTRANSFERASE"/>
    <property type="match status" value="1"/>
</dbReference>
<dbReference type="SUPFAM" id="SSF53756">
    <property type="entry name" value="UDP-Glycosyltransferase/glycogen phosphorylase"/>
    <property type="match status" value="1"/>
</dbReference>
<evidence type="ECO:0000313" key="4">
    <source>
        <dbReference type="EMBL" id="GEL24502.1"/>
    </source>
</evidence>
<comment type="caution">
    <text evidence="4">The sequence shown here is derived from an EMBL/GenBank/DDBJ whole genome shotgun (WGS) entry which is preliminary data.</text>
</comment>
<dbReference type="GO" id="GO:0016757">
    <property type="term" value="F:glycosyltransferase activity"/>
    <property type="evidence" value="ECO:0007669"/>
    <property type="project" value="UniProtKB-KW"/>
</dbReference>
<dbReference type="CDD" id="cd03801">
    <property type="entry name" value="GT4_PimA-like"/>
    <property type="match status" value="1"/>
</dbReference>
<dbReference type="PANTHER" id="PTHR12526:SF510">
    <property type="entry name" value="D-INOSITOL 3-PHOSPHATE GLYCOSYLTRANSFERASE"/>
    <property type="match status" value="1"/>
</dbReference>
<organism evidence="4 5">
    <name type="scientific">Pseudonocardia sulfidoxydans NBRC 16205</name>
    <dbReference type="NCBI Taxonomy" id="1223511"/>
    <lineage>
        <taxon>Bacteria</taxon>
        <taxon>Bacillati</taxon>
        <taxon>Actinomycetota</taxon>
        <taxon>Actinomycetes</taxon>
        <taxon>Pseudonocardiales</taxon>
        <taxon>Pseudonocardiaceae</taxon>
        <taxon>Pseudonocardia</taxon>
    </lineage>
</organism>